<dbReference type="Proteomes" id="UP000594015">
    <property type="component" value="Chromosome"/>
</dbReference>
<dbReference type="EMBL" id="CP030050">
    <property type="protein sequence ID" value="QOZ66558.1"/>
    <property type="molecule type" value="Genomic_DNA"/>
</dbReference>
<name>A0AAE7NND6_9BRAD</name>
<reference evidence="1 2" key="1">
    <citation type="submission" date="2018-06" db="EMBL/GenBank/DDBJ databases">
        <title>Comparative genomics of Bradyrhizobium nodulating Arachidis hypogaea.</title>
        <authorList>
            <person name="Li Y."/>
        </authorList>
    </citation>
    <scope>NUCLEOTIDE SEQUENCE [LARGE SCALE GENOMIC DNA]</scope>
    <source>
        <strain evidence="1 2">CCBAU 051107</strain>
    </source>
</reference>
<evidence type="ECO:0000313" key="2">
    <source>
        <dbReference type="Proteomes" id="UP000594015"/>
    </source>
</evidence>
<organism evidence="1 2">
    <name type="scientific">Bradyrhizobium arachidis</name>
    <dbReference type="NCBI Taxonomy" id="858423"/>
    <lineage>
        <taxon>Bacteria</taxon>
        <taxon>Pseudomonadati</taxon>
        <taxon>Pseudomonadota</taxon>
        <taxon>Alphaproteobacteria</taxon>
        <taxon>Hyphomicrobiales</taxon>
        <taxon>Nitrobacteraceae</taxon>
        <taxon>Bradyrhizobium</taxon>
    </lineage>
</organism>
<dbReference type="RefSeq" id="WP_092220593.1">
    <property type="nucleotide sequence ID" value="NZ_CP030050.1"/>
</dbReference>
<dbReference type="KEGG" id="barh:WN72_09355"/>
<gene>
    <name evidence="1" type="ORF">WN72_09355</name>
</gene>
<sequence length="96" mass="11253">MARTRHFQQRMSQRGISLEMVELVRRFGEPDQDKIVLGRKSLRELIAAMQRLERTAKEAMDKGGCVVVEDGDSLITTYRLDSYDRRKSRSPKRRQI</sequence>
<dbReference type="AlphaFoldDB" id="A0AAE7NND6"/>
<evidence type="ECO:0000313" key="1">
    <source>
        <dbReference type="EMBL" id="QOZ66558.1"/>
    </source>
</evidence>
<protein>
    <submittedName>
        <fullName evidence="1">DUF4258 domain-containing protein</fullName>
    </submittedName>
</protein>
<accession>A0AAE7NND6</accession>
<proteinExistence type="predicted"/>